<accession>A0AB94IYJ3</accession>
<dbReference type="InterPro" id="IPR011659">
    <property type="entry name" value="WD40"/>
</dbReference>
<keyword evidence="7" id="KW-1185">Reference proteome</keyword>
<dbReference type="Proteomes" id="UP000008957">
    <property type="component" value="Chromosome"/>
</dbReference>
<dbReference type="RefSeq" id="WP_015557009.1">
    <property type="nucleotide sequence ID" value="NC_021038.1"/>
</dbReference>
<organism evidence="6 7">
    <name type="scientific">Fretibacterium fastidiosum</name>
    <dbReference type="NCBI Taxonomy" id="651822"/>
    <lineage>
        <taxon>Bacteria</taxon>
        <taxon>Thermotogati</taxon>
        <taxon>Synergistota</taxon>
        <taxon>Synergistia</taxon>
        <taxon>Synergistales</taxon>
        <taxon>Aminobacteriaceae</taxon>
        <taxon>Fretibacterium</taxon>
    </lineage>
</organism>
<dbReference type="Gene3D" id="3.40.50.1820">
    <property type="entry name" value="alpha/beta hydrolase"/>
    <property type="match status" value="1"/>
</dbReference>
<dbReference type="Pfam" id="PF00326">
    <property type="entry name" value="Peptidase_S9"/>
    <property type="match status" value="1"/>
</dbReference>
<dbReference type="PANTHER" id="PTHR42776:SF27">
    <property type="entry name" value="DIPEPTIDYL PEPTIDASE FAMILY MEMBER 6"/>
    <property type="match status" value="1"/>
</dbReference>
<keyword evidence="2" id="KW-0645">Protease</keyword>
<evidence type="ECO:0000313" key="6">
    <source>
        <dbReference type="EMBL" id="CBL28862.1"/>
    </source>
</evidence>
<dbReference type="InterPro" id="IPR001375">
    <property type="entry name" value="Peptidase_S9_cat"/>
</dbReference>
<dbReference type="KEGG" id="sbr:SY1_21090"/>
<evidence type="ECO:0000256" key="3">
    <source>
        <dbReference type="ARBA" id="ARBA00022801"/>
    </source>
</evidence>
<dbReference type="SUPFAM" id="SSF53474">
    <property type="entry name" value="alpha/beta-Hydrolases"/>
    <property type="match status" value="1"/>
</dbReference>
<evidence type="ECO:0000259" key="5">
    <source>
        <dbReference type="Pfam" id="PF00326"/>
    </source>
</evidence>
<reference evidence="6 7" key="2">
    <citation type="submission" date="2010-03" db="EMBL/GenBank/DDBJ databases">
        <authorList>
            <person name="Pajon A."/>
        </authorList>
    </citation>
    <scope>NUCLEOTIDE SEQUENCE [LARGE SCALE GENOMIC DNA]</scope>
    <source>
        <strain evidence="6 7">SGP1</strain>
    </source>
</reference>
<evidence type="ECO:0000256" key="4">
    <source>
        <dbReference type="ARBA" id="ARBA00022825"/>
    </source>
</evidence>
<dbReference type="AlphaFoldDB" id="A0AB94IYJ3"/>
<keyword evidence="4" id="KW-0720">Serine protease</keyword>
<keyword evidence="3" id="KW-0378">Hydrolase</keyword>
<dbReference type="GO" id="GO:0004177">
    <property type="term" value="F:aminopeptidase activity"/>
    <property type="evidence" value="ECO:0007669"/>
    <property type="project" value="UniProtKB-KW"/>
</dbReference>
<evidence type="ECO:0000313" key="7">
    <source>
        <dbReference type="Proteomes" id="UP000008957"/>
    </source>
</evidence>
<protein>
    <submittedName>
        <fullName evidence="6">Dipeptidyl aminopeptidases/acylaminoacyl-peptidases</fullName>
    </submittedName>
</protein>
<sequence>MKRPVEQKDLLDFRFLAAPTFSPDGGKIAFKVSRADAESNGYIKDIWLLSLPSGEARRLTSSGCEECFCWSEDGASIVFASKRPSAADREEGKAVTRFYSIGIDGGEATPLFEVPHAVSAIRALKAGRYLLTANFDPVHDNPEDADFMIFEQVPFMANGKGYIGQRRVGLAACDASGKLSRLTPPTMDVARVELSADGDRALVVACDYKDVKPLENSVYVLDLSTGALRLLSGTLPFTFKCAVWSGESIVLTATDHKAMGVNENPKIWLLEDGEMRCLTPELDVSFGHAIVADTSYGCRDHEGAIAPSKSLGVIACSTDAFKSRLYALAQDGRLKVLTPSVSSVIDWDVHDDRIAYVAYEGLHLPELYLYQEGKERRLTSFNDAFFEEHRLSQPIHITFKAGDGWDLDGWYMRPVDAREGERCPAILNIHGGPKAAFGDIYNHEMQCWAARGYAVIYCNPRGGDGRGGEFSDIRGRYGDIDYRNLMDFADWCVKNLDFIDASRMGVTGGSYGGYMTNWIITQTNRFKAAVSQRSIANWISKFGGCDIGYYYVEDQHLGTPWRTPETAWRESPVAHADKADTPTLFIHSTEDFRCELNQGFQMFTALKVNGIEARMCVFKGENHELSRSGRPRNRLARLREIAGWFDRHLKV</sequence>
<dbReference type="InterPro" id="IPR029058">
    <property type="entry name" value="AB_hydrolase_fold"/>
</dbReference>
<feature type="domain" description="Peptidase S9 prolyl oligopeptidase catalytic" evidence="5">
    <location>
        <begin position="442"/>
        <end position="650"/>
    </location>
</feature>
<dbReference type="Pfam" id="PF07676">
    <property type="entry name" value="PD40"/>
    <property type="match status" value="2"/>
</dbReference>
<reference evidence="7" key="1">
    <citation type="submission" date="2010-03" db="EMBL/GenBank/DDBJ databases">
        <title>The genome sequence of Synergistetes sp. SGP1.</title>
        <authorList>
            <consortium name="metaHIT consortium -- http://www.metahit.eu/"/>
            <person name="Pajon A."/>
            <person name="Turner K."/>
            <person name="Parkhill J."/>
            <person name="Wade W."/>
            <person name="Vartoukian S."/>
        </authorList>
    </citation>
    <scope>NUCLEOTIDE SEQUENCE [LARGE SCALE GENOMIC DNA]</scope>
    <source>
        <strain evidence="7">SGP1</strain>
    </source>
</reference>
<comment type="similarity">
    <text evidence="1">Belongs to the peptidase S9C family.</text>
</comment>
<evidence type="ECO:0000256" key="2">
    <source>
        <dbReference type="ARBA" id="ARBA00022670"/>
    </source>
</evidence>
<dbReference type="PANTHER" id="PTHR42776">
    <property type="entry name" value="SERINE PEPTIDASE S9 FAMILY MEMBER"/>
    <property type="match status" value="1"/>
</dbReference>
<gene>
    <name evidence="6" type="ORF">SY1_21090</name>
</gene>
<dbReference type="GO" id="GO:0004252">
    <property type="term" value="F:serine-type endopeptidase activity"/>
    <property type="evidence" value="ECO:0007669"/>
    <property type="project" value="TreeGrafter"/>
</dbReference>
<dbReference type="FunFam" id="3.40.50.1820:FF:000028">
    <property type="entry name" value="S9 family peptidase"/>
    <property type="match status" value="1"/>
</dbReference>
<proteinExistence type="inferred from homology"/>
<keyword evidence="6" id="KW-0031">Aminopeptidase</keyword>
<evidence type="ECO:0000256" key="1">
    <source>
        <dbReference type="ARBA" id="ARBA00010040"/>
    </source>
</evidence>
<dbReference type="InterPro" id="IPR011042">
    <property type="entry name" value="6-blade_b-propeller_TolB-like"/>
</dbReference>
<dbReference type="EMBL" id="FP929056">
    <property type="protein sequence ID" value="CBL28862.1"/>
    <property type="molecule type" value="Genomic_DNA"/>
</dbReference>
<dbReference type="SUPFAM" id="SSF82171">
    <property type="entry name" value="DPP6 N-terminal domain-like"/>
    <property type="match status" value="1"/>
</dbReference>
<dbReference type="Gene3D" id="2.120.10.30">
    <property type="entry name" value="TolB, C-terminal domain"/>
    <property type="match status" value="1"/>
</dbReference>
<dbReference type="GO" id="GO:0006508">
    <property type="term" value="P:proteolysis"/>
    <property type="evidence" value="ECO:0007669"/>
    <property type="project" value="UniProtKB-KW"/>
</dbReference>
<name>A0AB94IYJ3_9BACT</name>